<evidence type="ECO:0000313" key="2">
    <source>
        <dbReference type="EMBL" id="RVW24392.1"/>
    </source>
</evidence>
<accession>A0A438CMF5</accession>
<dbReference type="AlphaFoldDB" id="A0A438CMF5"/>
<gene>
    <name evidence="2" type="ORF">CK203_093251</name>
</gene>
<dbReference type="Proteomes" id="UP000288805">
    <property type="component" value="Unassembled WGS sequence"/>
</dbReference>
<dbReference type="EMBL" id="QGNW01002174">
    <property type="protein sequence ID" value="RVW24392.1"/>
    <property type="molecule type" value="Genomic_DNA"/>
</dbReference>
<sequence length="332" mass="36131">MAPAISKLVKGSRCRFSVDSKSFEILVEIVKGKVLEEGQGLSSWIIFREKGRALLLEGVEECSDIPNANSNGGVGKGESTKIQHTFSSALWLKGNLYLALMNASLILFEFEEGSKAERVMQVGGERALRGKPLHLDWWSPEGPSESDGGLGVQAGHAKLGLRCFRAPFNPEAVLLSGMLFYVKLLLLGTLGLEGHKVGTEVAPLGEGSDSLNMVLVDYTLEFEKVEARLKDVAVSETTREEGSGPAISRLYRQSQSRSSQNPSIRRGTQARGPTSTRMAQLRSRFPNQSHAIPSGERNLHFPLNMDLDMNYTIGLGEKGNPIARAALSISTF</sequence>
<organism evidence="2 3">
    <name type="scientific">Vitis vinifera</name>
    <name type="common">Grape</name>
    <dbReference type="NCBI Taxonomy" id="29760"/>
    <lineage>
        <taxon>Eukaryota</taxon>
        <taxon>Viridiplantae</taxon>
        <taxon>Streptophyta</taxon>
        <taxon>Embryophyta</taxon>
        <taxon>Tracheophyta</taxon>
        <taxon>Spermatophyta</taxon>
        <taxon>Magnoliopsida</taxon>
        <taxon>eudicotyledons</taxon>
        <taxon>Gunneridae</taxon>
        <taxon>Pentapetalae</taxon>
        <taxon>rosids</taxon>
        <taxon>Vitales</taxon>
        <taxon>Vitaceae</taxon>
        <taxon>Viteae</taxon>
        <taxon>Vitis</taxon>
    </lineage>
</organism>
<comment type="caution">
    <text evidence="2">The sequence shown here is derived from an EMBL/GenBank/DDBJ whole genome shotgun (WGS) entry which is preliminary data.</text>
</comment>
<name>A0A438CMF5_VITVI</name>
<evidence type="ECO:0000313" key="3">
    <source>
        <dbReference type="Proteomes" id="UP000288805"/>
    </source>
</evidence>
<feature type="compositionally biased region" description="Low complexity" evidence="1">
    <location>
        <begin position="248"/>
        <end position="266"/>
    </location>
</feature>
<proteinExistence type="predicted"/>
<protein>
    <submittedName>
        <fullName evidence="2">Uncharacterized protein</fullName>
    </submittedName>
</protein>
<evidence type="ECO:0000256" key="1">
    <source>
        <dbReference type="SAM" id="MobiDB-lite"/>
    </source>
</evidence>
<feature type="region of interest" description="Disordered" evidence="1">
    <location>
        <begin position="234"/>
        <end position="278"/>
    </location>
</feature>
<reference evidence="2 3" key="1">
    <citation type="journal article" date="2018" name="PLoS Genet.">
        <title>Population sequencing reveals clonal diversity and ancestral inbreeding in the grapevine cultivar Chardonnay.</title>
        <authorList>
            <person name="Roach M.J."/>
            <person name="Johnson D.L."/>
            <person name="Bohlmann J."/>
            <person name="van Vuuren H.J."/>
            <person name="Jones S.J."/>
            <person name="Pretorius I.S."/>
            <person name="Schmidt S.A."/>
            <person name="Borneman A.R."/>
        </authorList>
    </citation>
    <scope>NUCLEOTIDE SEQUENCE [LARGE SCALE GENOMIC DNA]</scope>
    <source>
        <strain evidence="3">cv. Chardonnay</strain>
        <tissue evidence="2">Leaf</tissue>
    </source>
</reference>